<evidence type="ECO:0000256" key="1">
    <source>
        <dbReference type="SAM" id="Phobius"/>
    </source>
</evidence>
<keyword evidence="1" id="KW-0472">Membrane</keyword>
<reference evidence="2" key="2">
    <citation type="journal article" date="2015" name="Fish Shellfish Immunol.">
        <title>Early steps in the European eel (Anguilla anguilla)-Vibrio vulnificus interaction in the gills: Role of the RtxA13 toxin.</title>
        <authorList>
            <person name="Callol A."/>
            <person name="Pajuelo D."/>
            <person name="Ebbesson L."/>
            <person name="Teles M."/>
            <person name="MacKenzie S."/>
            <person name="Amaro C."/>
        </authorList>
    </citation>
    <scope>NUCLEOTIDE SEQUENCE</scope>
</reference>
<protein>
    <submittedName>
        <fullName evidence="2">Uncharacterized protein</fullName>
    </submittedName>
</protein>
<name>A0A0E9X663_ANGAN</name>
<reference evidence="2" key="1">
    <citation type="submission" date="2014-11" db="EMBL/GenBank/DDBJ databases">
        <authorList>
            <person name="Amaro Gonzalez C."/>
        </authorList>
    </citation>
    <scope>NUCLEOTIDE SEQUENCE</scope>
</reference>
<feature type="transmembrane region" description="Helical" evidence="1">
    <location>
        <begin position="12"/>
        <end position="34"/>
    </location>
</feature>
<organism evidence="2">
    <name type="scientific">Anguilla anguilla</name>
    <name type="common">European freshwater eel</name>
    <name type="synonym">Muraena anguilla</name>
    <dbReference type="NCBI Taxonomy" id="7936"/>
    <lineage>
        <taxon>Eukaryota</taxon>
        <taxon>Metazoa</taxon>
        <taxon>Chordata</taxon>
        <taxon>Craniata</taxon>
        <taxon>Vertebrata</taxon>
        <taxon>Euteleostomi</taxon>
        <taxon>Actinopterygii</taxon>
        <taxon>Neopterygii</taxon>
        <taxon>Teleostei</taxon>
        <taxon>Anguilliformes</taxon>
        <taxon>Anguillidae</taxon>
        <taxon>Anguilla</taxon>
    </lineage>
</organism>
<proteinExistence type="predicted"/>
<keyword evidence="1" id="KW-1133">Transmembrane helix</keyword>
<accession>A0A0E9X663</accession>
<dbReference type="EMBL" id="GBXM01011389">
    <property type="protein sequence ID" value="JAH97188.1"/>
    <property type="molecule type" value="Transcribed_RNA"/>
</dbReference>
<dbReference type="AlphaFoldDB" id="A0A0E9X663"/>
<feature type="transmembrane region" description="Helical" evidence="1">
    <location>
        <begin position="40"/>
        <end position="60"/>
    </location>
</feature>
<keyword evidence="1" id="KW-0812">Transmembrane</keyword>
<sequence length="100" mass="11968">MHAHYCKLVRTFVCTVYTWCCLHSFMIHCILPLLLPEPSYMVYIPRSGLHMVIFVFYYFYALPLGHYKKLLFVPSFDRQWCFPLSESEATHQQLFPAKQK</sequence>
<evidence type="ECO:0000313" key="2">
    <source>
        <dbReference type="EMBL" id="JAH97188.1"/>
    </source>
</evidence>